<evidence type="ECO:0000313" key="2">
    <source>
        <dbReference type="EMBL" id="SUM57034.1"/>
    </source>
</evidence>
<protein>
    <submittedName>
        <fullName evidence="2">Uncharacterized protein</fullName>
    </submittedName>
</protein>
<evidence type="ECO:0000313" key="4">
    <source>
        <dbReference type="Proteomes" id="UP000254100"/>
    </source>
</evidence>
<accession>A0A0D6XUE3</accession>
<dbReference type="STRING" id="569857.TP70_02270"/>
<dbReference type="OrthoDB" id="2414339at2"/>
<keyword evidence="3" id="KW-1185">Reference proteome</keyword>
<gene>
    <name evidence="2" type="ORF">NCTC13832_00699</name>
    <name evidence="1" type="ORF">TP70_02270</name>
</gene>
<dbReference type="RefSeq" id="WP_044359041.1">
    <property type="nucleotide sequence ID" value="NZ_JXWY01000013.1"/>
</dbReference>
<reference evidence="1 3" key="1">
    <citation type="submission" date="2015-01" db="EMBL/GenBank/DDBJ databases">
        <authorList>
            <person name="Guo J."/>
        </authorList>
    </citation>
    <scope>NUCLEOTIDE SEQUENCE [LARGE SCALE GENOMIC DNA]</scope>
    <source>
        <strain evidence="1 3">DSM 22147</strain>
    </source>
</reference>
<dbReference type="EMBL" id="UHDT01000001">
    <property type="protein sequence ID" value="SUM57034.1"/>
    <property type="molecule type" value="Genomic_DNA"/>
</dbReference>
<evidence type="ECO:0000313" key="1">
    <source>
        <dbReference type="EMBL" id="KIX91458.1"/>
    </source>
</evidence>
<reference evidence="2 4" key="2">
    <citation type="submission" date="2018-06" db="EMBL/GenBank/DDBJ databases">
        <authorList>
            <consortium name="Pathogen Informatics"/>
            <person name="Doyle S."/>
        </authorList>
    </citation>
    <scope>NUCLEOTIDE SEQUENCE [LARGE SCALE GENOMIC DNA]</scope>
    <source>
        <strain evidence="2 4">NCTC13832</strain>
    </source>
</reference>
<dbReference type="Proteomes" id="UP000032366">
    <property type="component" value="Unassembled WGS sequence"/>
</dbReference>
<sequence>MQSKYGFLHSYRLYDCLNAMVCLVIPSEDYVRVLGYGPYFKKFDGTYSMKEFDEFKRKHNLSTRDEGLISTLKRLQERL</sequence>
<evidence type="ECO:0000313" key="3">
    <source>
        <dbReference type="Proteomes" id="UP000032366"/>
    </source>
</evidence>
<dbReference type="EMBL" id="JXWY01000013">
    <property type="protein sequence ID" value="KIX91458.1"/>
    <property type="molecule type" value="Genomic_DNA"/>
</dbReference>
<name>A0A0D6XUE3_9STAP</name>
<organism evidence="2 4">
    <name type="scientific">Staphylococcus microti</name>
    <dbReference type="NCBI Taxonomy" id="569857"/>
    <lineage>
        <taxon>Bacteria</taxon>
        <taxon>Bacillati</taxon>
        <taxon>Bacillota</taxon>
        <taxon>Bacilli</taxon>
        <taxon>Bacillales</taxon>
        <taxon>Staphylococcaceae</taxon>
        <taxon>Staphylococcus</taxon>
    </lineage>
</organism>
<dbReference type="Proteomes" id="UP000254100">
    <property type="component" value="Unassembled WGS sequence"/>
</dbReference>
<proteinExistence type="predicted"/>
<dbReference type="AlphaFoldDB" id="A0A0D6XUE3"/>